<evidence type="ECO:0000313" key="1">
    <source>
        <dbReference type="EMBL" id="MBB6629690.1"/>
    </source>
</evidence>
<comment type="caution">
    <text evidence="1">The sequence shown here is derived from an EMBL/GenBank/DDBJ whole genome shotgun (WGS) entry which is preliminary data.</text>
</comment>
<sequence length="131" mass="13945">MDDNDQLEAGGHASAAREHVYGFNRATMWEQDQIPAETSAQLAEFAEIAAALPQASSQLSSTLEQALAHQVLSMDAMTDESDPAMAIGVARLHLEEARGLAVDLHKHLNAARNATAHVISQGADDGQESMP</sequence>
<evidence type="ECO:0000313" key="2">
    <source>
        <dbReference type="Proteomes" id="UP000523955"/>
    </source>
</evidence>
<dbReference type="RefSeq" id="WP_056680564.1">
    <property type="nucleotide sequence ID" value="NZ_JACKXE010000002.1"/>
</dbReference>
<keyword evidence="2" id="KW-1185">Reference proteome</keyword>
<dbReference type="EMBL" id="JACKXE010000002">
    <property type="protein sequence ID" value="MBB6629690.1"/>
    <property type="molecule type" value="Genomic_DNA"/>
</dbReference>
<protein>
    <submittedName>
        <fullName evidence="1">Uncharacterized protein</fullName>
    </submittedName>
</protein>
<name>A0A7X0RM32_9ACTN</name>
<reference evidence="1 2" key="1">
    <citation type="submission" date="2020-08" db="EMBL/GenBank/DDBJ databases">
        <authorList>
            <person name="Seo M.-J."/>
        </authorList>
    </citation>
    <scope>NUCLEOTIDE SEQUENCE [LARGE SCALE GENOMIC DNA]</scope>
    <source>
        <strain evidence="1 2">KIGAM211</strain>
    </source>
</reference>
<accession>A0A7X0RM32</accession>
<dbReference type="Proteomes" id="UP000523955">
    <property type="component" value="Unassembled WGS sequence"/>
</dbReference>
<dbReference type="AlphaFoldDB" id="A0A7X0RM32"/>
<organism evidence="1 2">
    <name type="scientific">Nocardioides luti</name>
    <dbReference type="NCBI Taxonomy" id="2761101"/>
    <lineage>
        <taxon>Bacteria</taxon>
        <taxon>Bacillati</taxon>
        <taxon>Actinomycetota</taxon>
        <taxon>Actinomycetes</taxon>
        <taxon>Propionibacteriales</taxon>
        <taxon>Nocardioidaceae</taxon>
        <taxon>Nocardioides</taxon>
    </lineage>
</organism>
<proteinExistence type="predicted"/>
<gene>
    <name evidence="1" type="ORF">H5V45_20395</name>
</gene>